<comment type="caution">
    <text evidence="1">The sequence shown here is derived from an EMBL/GenBank/DDBJ whole genome shotgun (WGS) entry which is preliminary data.</text>
</comment>
<dbReference type="Proteomes" id="UP000054630">
    <property type="component" value="Unassembled WGS sequence"/>
</dbReference>
<proteinExistence type="predicted"/>
<dbReference type="EMBL" id="JYDL01000006">
    <property type="protein sequence ID" value="KRX26764.1"/>
    <property type="molecule type" value="Genomic_DNA"/>
</dbReference>
<evidence type="ECO:0000313" key="1">
    <source>
        <dbReference type="EMBL" id="KRX26764.1"/>
    </source>
</evidence>
<evidence type="ECO:0000313" key="2">
    <source>
        <dbReference type="Proteomes" id="UP000054630"/>
    </source>
</evidence>
<protein>
    <submittedName>
        <fullName evidence="1">Uncharacterized protein</fullName>
    </submittedName>
</protein>
<organism evidence="1 2">
    <name type="scientific">Trichinella nelsoni</name>
    <dbReference type="NCBI Taxonomy" id="6336"/>
    <lineage>
        <taxon>Eukaryota</taxon>
        <taxon>Metazoa</taxon>
        <taxon>Ecdysozoa</taxon>
        <taxon>Nematoda</taxon>
        <taxon>Enoplea</taxon>
        <taxon>Dorylaimia</taxon>
        <taxon>Trichinellida</taxon>
        <taxon>Trichinellidae</taxon>
        <taxon>Trichinella</taxon>
    </lineage>
</organism>
<reference evidence="1 2" key="1">
    <citation type="submission" date="2015-01" db="EMBL/GenBank/DDBJ databases">
        <title>Evolution of Trichinella species and genotypes.</title>
        <authorList>
            <person name="Korhonen P.K."/>
            <person name="Edoardo P."/>
            <person name="Giuseppe L.R."/>
            <person name="Gasser R.B."/>
        </authorList>
    </citation>
    <scope>NUCLEOTIDE SEQUENCE [LARGE SCALE GENOMIC DNA]</scope>
    <source>
        <strain evidence="1">ISS37</strain>
    </source>
</reference>
<dbReference type="AlphaFoldDB" id="A0A0V0SJC6"/>
<keyword evidence="2" id="KW-1185">Reference proteome</keyword>
<name>A0A0V0SJC6_9BILA</name>
<accession>A0A0V0SJC6</accession>
<sequence length="77" mass="8834">MKSGHLLFVPNRLWQVPHSFRAAILALTDDTTHTHRHSSCKLFNTSNANTTKHTYKQAGPSKKSFIRFIIVWLCRIG</sequence>
<gene>
    <name evidence="1" type="ORF">T07_6154</name>
</gene>